<dbReference type="PROSITE" id="PS50159">
    <property type="entry name" value="RIBOSOMAL_S13_2"/>
    <property type="match status" value="1"/>
</dbReference>
<evidence type="ECO:0000256" key="5">
    <source>
        <dbReference type="ARBA" id="ARBA00022801"/>
    </source>
</evidence>
<dbReference type="GO" id="GO:0006412">
    <property type="term" value="P:translation"/>
    <property type="evidence" value="ECO:0007669"/>
    <property type="project" value="InterPro"/>
</dbReference>
<dbReference type="GO" id="GO:0003735">
    <property type="term" value="F:structural constituent of ribosome"/>
    <property type="evidence" value="ECO:0007669"/>
    <property type="project" value="InterPro"/>
</dbReference>
<evidence type="ECO:0000259" key="10">
    <source>
        <dbReference type="Pfam" id="PF00557"/>
    </source>
</evidence>
<dbReference type="Gene3D" id="3.90.230.10">
    <property type="entry name" value="Creatinase/methionine aminopeptidase superfamily"/>
    <property type="match status" value="1"/>
</dbReference>
<dbReference type="Gene3D" id="4.10.910.10">
    <property type="entry name" value="30s ribosomal protein s13, domain 2"/>
    <property type="match status" value="1"/>
</dbReference>
<evidence type="ECO:0000256" key="7">
    <source>
        <dbReference type="ARBA" id="ARBA00023274"/>
    </source>
</evidence>
<keyword evidence="5" id="KW-0378">Hydrolase</keyword>
<dbReference type="InterPro" id="IPR010979">
    <property type="entry name" value="Ribosomal_uS13-like_H2TH"/>
</dbReference>
<comment type="caution">
    <text evidence="11">The sequence shown here is derived from an EMBL/GenBank/DDBJ whole genome shotgun (WGS) entry which is preliminary data.</text>
</comment>
<feature type="compositionally biased region" description="Low complexity" evidence="9">
    <location>
        <begin position="161"/>
        <end position="171"/>
    </location>
</feature>
<dbReference type="Pfam" id="PF00557">
    <property type="entry name" value="Peptidase_M24"/>
    <property type="match status" value="1"/>
</dbReference>
<name>A0A9N9FHW0_9GLOM</name>
<keyword evidence="4 8" id="KW-0479">Metal-binding</keyword>
<dbReference type="Gene3D" id="1.10.8.50">
    <property type="match status" value="1"/>
</dbReference>
<dbReference type="GO" id="GO:1990904">
    <property type="term" value="C:ribonucleoprotein complex"/>
    <property type="evidence" value="ECO:0007669"/>
    <property type="project" value="UniProtKB-KW"/>
</dbReference>
<comment type="cofactor">
    <cofactor evidence="8">
        <name>Co(2+)</name>
        <dbReference type="ChEBI" id="CHEBI:48828"/>
    </cofactor>
    <cofactor evidence="8">
        <name>Zn(2+)</name>
        <dbReference type="ChEBI" id="CHEBI:29105"/>
    </cofactor>
    <cofactor evidence="8">
        <name>Mn(2+)</name>
        <dbReference type="ChEBI" id="CHEBI:29035"/>
    </cofactor>
    <cofactor evidence="8">
        <name>Fe(2+)</name>
        <dbReference type="ChEBI" id="CHEBI:29033"/>
    </cofactor>
    <text evidence="8">Binds 2 divalent metal cations per subunit. Has a high-affinity and a low affinity metal-binding site. The true nature of the physiological cofactor is under debate. The enzyme is active with cobalt, zinc, manganese or divalent iron ions.</text>
</comment>
<evidence type="ECO:0000256" key="9">
    <source>
        <dbReference type="SAM" id="MobiDB-lite"/>
    </source>
</evidence>
<keyword evidence="2 8" id="KW-0031">Aminopeptidase</keyword>
<protein>
    <recommendedName>
        <fullName evidence="8">Methionine aminopeptidase</fullName>
        <ecNumber evidence="8">3.4.11.18</ecNumber>
    </recommendedName>
</protein>
<dbReference type="SUPFAM" id="SSF55920">
    <property type="entry name" value="Creatinase/aminopeptidase"/>
    <property type="match status" value="1"/>
</dbReference>
<dbReference type="GO" id="GO:0005829">
    <property type="term" value="C:cytosol"/>
    <property type="evidence" value="ECO:0007669"/>
    <property type="project" value="TreeGrafter"/>
</dbReference>
<dbReference type="SUPFAM" id="SSF46946">
    <property type="entry name" value="S13-like H2TH domain"/>
    <property type="match status" value="1"/>
</dbReference>
<feature type="region of interest" description="Disordered" evidence="9">
    <location>
        <begin position="128"/>
        <end position="194"/>
    </location>
</feature>
<dbReference type="GO" id="GO:0006508">
    <property type="term" value="P:proteolysis"/>
    <property type="evidence" value="ECO:0007669"/>
    <property type="project" value="UniProtKB-KW"/>
</dbReference>
<proteinExistence type="inferred from homology"/>
<dbReference type="NCBIfam" id="TIGR00500">
    <property type="entry name" value="met_pdase_I"/>
    <property type="match status" value="1"/>
</dbReference>
<dbReference type="InterPro" id="IPR001892">
    <property type="entry name" value="Ribosomal_uS13"/>
</dbReference>
<comment type="catalytic activity">
    <reaction evidence="8">
        <text>Release of N-terminal amino acids, preferentially methionine, from peptides and arylamides.</text>
        <dbReference type="EC" id="3.4.11.18"/>
    </reaction>
</comment>
<evidence type="ECO:0000313" key="12">
    <source>
        <dbReference type="Proteomes" id="UP000789572"/>
    </source>
</evidence>
<gene>
    <name evidence="11" type="ORF">POCULU_LOCUS4255</name>
</gene>
<sequence length="536" mass="60390">MLGKREFKIVKKEYVESRDCIMIVLDGDCLEINLDRTKYEENKYDICSDTSIVRKITPTNVITASGSSSDIIISSSAVNAMKSPEPTEKEVEKYFEEKESLVYGVKGNIDGTEIYVERKGQDGFFKESYYEPRSEEDKKQIIERNQKRREEAEENKKDLGQQAQNQENSSNSDKKDTEQQQNQSQKTGNKDDNAKNIYYGVAGQAVSNILKRLKKEIKPGVSGKDLDKLARQLMKEQKVQSSTLDYKGFSAAICVSLNEELTHGIPDERIFKEGDLVSIDVACNYQGYHADAALTAIVGAGDEVKRSLLNITKNSLYFAIQNIQPGVTTTQDIGAMLEKYIRTRGYYPIKEYGGHGIGENLHQEPFIPNYKISNKGEVIKEGMFICIEPLVQIGDGGRRRANIVVGDREMPENKNIRVALSYIYGFGKSFGPTSPSRQILEELSINPLAKVRDLTSEQINLISQRVKKIPTEGELKEKVQKNISAQIRLGTYQGLRRSRKPNPLPIHGQRTRHNARTAKGHKRITVANKKKAPTPK</sequence>
<dbReference type="InterPro" id="IPR001714">
    <property type="entry name" value="Pept_M24_MAP"/>
</dbReference>
<keyword evidence="12" id="KW-1185">Reference proteome</keyword>
<keyword evidence="3 8" id="KW-0645">Protease</keyword>
<dbReference type="GO" id="GO:0004239">
    <property type="term" value="F:initiator methionyl aminopeptidase activity"/>
    <property type="evidence" value="ECO:0007669"/>
    <property type="project" value="UniProtKB-EC"/>
</dbReference>
<comment type="similarity">
    <text evidence="1">Belongs to the universal ribosomal protein uS13 family.</text>
</comment>
<dbReference type="GO" id="GO:0070006">
    <property type="term" value="F:metalloaminopeptidase activity"/>
    <property type="evidence" value="ECO:0007669"/>
    <property type="project" value="InterPro"/>
</dbReference>
<dbReference type="GO" id="GO:0046872">
    <property type="term" value="F:metal ion binding"/>
    <property type="evidence" value="ECO:0007669"/>
    <property type="project" value="UniProtKB-KW"/>
</dbReference>
<feature type="compositionally biased region" description="Basic residues" evidence="9">
    <location>
        <begin position="509"/>
        <end position="536"/>
    </location>
</feature>
<evidence type="ECO:0000256" key="8">
    <source>
        <dbReference type="RuleBase" id="RU003653"/>
    </source>
</evidence>
<dbReference type="Proteomes" id="UP000789572">
    <property type="component" value="Unassembled WGS sequence"/>
</dbReference>
<organism evidence="11 12">
    <name type="scientific">Paraglomus occultum</name>
    <dbReference type="NCBI Taxonomy" id="144539"/>
    <lineage>
        <taxon>Eukaryota</taxon>
        <taxon>Fungi</taxon>
        <taxon>Fungi incertae sedis</taxon>
        <taxon>Mucoromycota</taxon>
        <taxon>Glomeromycotina</taxon>
        <taxon>Glomeromycetes</taxon>
        <taxon>Paraglomerales</taxon>
        <taxon>Paraglomeraceae</taxon>
        <taxon>Paraglomus</taxon>
    </lineage>
</organism>
<dbReference type="EMBL" id="CAJVPJ010000537">
    <property type="protein sequence ID" value="CAG8535186.1"/>
    <property type="molecule type" value="Genomic_DNA"/>
</dbReference>
<dbReference type="GO" id="GO:0005840">
    <property type="term" value="C:ribosome"/>
    <property type="evidence" value="ECO:0007669"/>
    <property type="project" value="UniProtKB-KW"/>
</dbReference>
<dbReference type="Pfam" id="PF00416">
    <property type="entry name" value="Ribosomal_S13"/>
    <property type="match status" value="1"/>
</dbReference>
<dbReference type="AlphaFoldDB" id="A0A9N9FHW0"/>
<evidence type="ECO:0000313" key="11">
    <source>
        <dbReference type="EMBL" id="CAG8535186.1"/>
    </source>
</evidence>
<evidence type="ECO:0000256" key="3">
    <source>
        <dbReference type="ARBA" id="ARBA00022670"/>
    </source>
</evidence>
<evidence type="ECO:0000256" key="2">
    <source>
        <dbReference type="ARBA" id="ARBA00022438"/>
    </source>
</evidence>
<dbReference type="PRINTS" id="PR00599">
    <property type="entry name" value="MAPEPTIDASE"/>
</dbReference>
<feature type="compositionally biased region" description="Basic and acidic residues" evidence="9">
    <location>
        <begin position="128"/>
        <end position="159"/>
    </location>
</feature>
<dbReference type="PANTHER" id="PTHR43330">
    <property type="entry name" value="METHIONINE AMINOPEPTIDASE"/>
    <property type="match status" value="1"/>
</dbReference>
<dbReference type="InterPro" id="IPR000994">
    <property type="entry name" value="Pept_M24"/>
</dbReference>
<dbReference type="PANTHER" id="PTHR43330:SF27">
    <property type="entry name" value="METHIONINE AMINOPEPTIDASE"/>
    <property type="match status" value="1"/>
</dbReference>
<comment type="function">
    <text evidence="8">Cotranslationally removes the N-terminal methionine from nascent proteins. The N-terminal methionine is often cleaved when the second residue in the primary sequence is small and uncharged (Met-Ala-, Cys, Gly, Pro, Ser, Thr, or Val).</text>
</comment>
<comment type="similarity">
    <text evidence="8">Belongs to the peptidase M24A family.</text>
</comment>
<evidence type="ECO:0000256" key="4">
    <source>
        <dbReference type="ARBA" id="ARBA00022723"/>
    </source>
</evidence>
<dbReference type="OrthoDB" id="3209743at2759"/>
<evidence type="ECO:0000256" key="1">
    <source>
        <dbReference type="ARBA" id="ARBA00008080"/>
    </source>
</evidence>
<dbReference type="EC" id="3.4.11.18" evidence="8"/>
<dbReference type="PROSITE" id="PS00680">
    <property type="entry name" value="MAP_1"/>
    <property type="match status" value="1"/>
</dbReference>
<dbReference type="GO" id="GO:0003723">
    <property type="term" value="F:RNA binding"/>
    <property type="evidence" value="ECO:0007669"/>
    <property type="project" value="InterPro"/>
</dbReference>
<dbReference type="InterPro" id="IPR002467">
    <property type="entry name" value="Pept_M24A_MAP1"/>
</dbReference>
<reference evidence="11" key="1">
    <citation type="submission" date="2021-06" db="EMBL/GenBank/DDBJ databases">
        <authorList>
            <person name="Kallberg Y."/>
            <person name="Tangrot J."/>
            <person name="Rosling A."/>
        </authorList>
    </citation>
    <scope>NUCLEOTIDE SEQUENCE</scope>
    <source>
        <strain evidence="11">IA702</strain>
    </source>
</reference>
<accession>A0A9N9FHW0</accession>
<dbReference type="InterPro" id="IPR036005">
    <property type="entry name" value="Creatinase/aminopeptidase-like"/>
</dbReference>
<keyword evidence="7" id="KW-0687">Ribonucleoprotein</keyword>
<feature type="domain" description="Peptidase M24" evidence="10">
    <location>
        <begin position="202"/>
        <end position="403"/>
    </location>
</feature>
<keyword evidence="6" id="KW-0689">Ribosomal protein</keyword>
<feature type="region of interest" description="Disordered" evidence="9">
    <location>
        <begin position="496"/>
        <end position="536"/>
    </location>
</feature>
<evidence type="ECO:0000256" key="6">
    <source>
        <dbReference type="ARBA" id="ARBA00022980"/>
    </source>
</evidence>
<dbReference type="InterPro" id="IPR027437">
    <property type="entry name" value="Rbsml_uS13_C"/>
</dbReference>